<name>A0A392NCY6_9FABA</name>
<evidence type="ECO:0000313" key="1">
    <source>
        <dbReference type="EMBL" id="MCH97039.1"/>
    </source>
</evidence>
<proteinExistence type="predicted"/>
<feature type="non-terminal residue" evidence="1">
    <location>
        <position position="1"/>
    </location>
</feature>
<dbReference type="AlphaFoldDB" id="A0A392NCY6"/>
<protein>
    <submittedName>
        <fullName evidence="1">Uncharacterized protein</fullName>
    </submittedName>
</protein>
<keyword evidence="2" id="KW-1185">Reference proteome</keyword>
<dbReference type="Proteomes" id="UP000265520">
    <property type="component" value="Unassembled WGS sequence"/>
</dbReference>
<evidence type="ECO:0000313" key="2">
    <source>
        <dbReference type="Proteomes" id="UP000265520"/>
    </source>
</evidence>
<comment type="caution">
    <text evidence="1">The sequence shown here is derived from an EMBL/GenBank/DDBJ whole genome shotgun (WGS) entry which is preliminary data.</text>
</comment>
<organism evidence="1 2">
    <name type="scientific">Trifolium medium</name>
    <dbReference type="NCBI Taxonomy" id="97028"/>
    <lineage>
        <taxon>Eukaryota</taxon>
        <taxon>Viridiplantae</taxon>
        <taxon>Streptophyta</taxon>
        <taxon>Embryophyta</taxon>
        <taxon>Tracheophyta</taxon>
        <taxon>Spermatophyta</taxon>
        <taxon>Magnoliopsida</taxon>
        <taxon>eudicotyledons</taxon>
        <taxon>Gunneridae</taxon>
        <taxon>Pentapetalae</taxon>
        <taxon>rosids</taxon>
        <taxon>fabids</taxon>
        <taxon>Fabales</taxon>
        <taxon>Fabaceae</taxon>
        <taxon>Papilionoideae</taxon>
        <taxon>50 kb inversion clade</taxon>
        <taxon>NPAAA clade</taxon>
        <taxon>Hologalegina</taxon>
        <taxon>IRL clade</taxon>
        <taxon>Trifolieae</taxon>
        <taxon>Trifolium</taxon>
    </lineage>
</organism>
<dbReference type="EMBL" id="LXQA010033944">
    <property type="protein sequence ID" value="MCH97039.1"/>
    <property type="molecule type" value="Genomic_DNA"/>
</dbReference>
<reference evidence="1 2" key="1">
    <citation type="journal article" date="2018" name="Front. Plant Sci.">
        <title>Red Clover (Trifolium pratense) and Zigzag Clover (T. medium) - A Picture of Genomic Similarities and Differences.</title>
        <authorList>
            <person name="Dluhosova J."/>
            <person name="Istvanek J."/>
            <person name="Nedelnik J."/>
            <person name="Repkova J."/>
        </authorList>
    </citation>
    <scope>NUCLEOTIDE SEQUENCE [LARGE SCALE GENOMIC DNA]</scope>
    <source>
        <strain evidence="2">cv. 10/8</strain>
        <tissue evidence="1">Leaf</tissue>
    </source>
</reference>
<sequence>RFCNQNSSSLFQKSLEDEDVEMPDFNEGEFRDVLGEVVADSGDEDTVSEDETHVDV</sequence>
<accession>A0A392NCY6</accession>